<dbReference type="InterPro" id="IPR041682">
    <property type="entry name" value="AAA_14"/>
</dbReference>
<evidence type="ECO:0000313" key="3">
    <source>
        <dbReference type="Proteomes" id="UP000650466"/>
    </source>
</evidence>
<dbReference type="InterPro" id="IPR027417">
    <property type="entry name" value="P-loop_NTPase"/>
</dbReference>
<dbReference type="Gene3D" id="3.40.50.300">
    <property type="entry name" value="P-loop containing nucleotide triphosphate hydrolases"/>
    <property type="match status" value="2"/>
</dbReference>
<dbReference type="PANTHER" id="PTHR33295:SF8">
    <property type="entry name" value="AAA+ ATPASE DOMAIN-CONTAINING PROTEIN"/>
    <property type="match status" value="1"/>
</dbReference>
<evidence type="ECO:0000313" key="2">
    <source>
        <dbReference type="EMBL" id="MBD0383245.1"/>
    </source>
</evidence>
<evidence type="ECO:0000259" key="1">
    <source>
        <dbReference type="Pfam" id="PF13173"/>
    </source>
</evidence>
<comment type="caution">
    <text evidence="2">The sequence shown here is derived from an EMBL/GenBank/DDBJ whole genome shotgun (WGS) entry which is preliminary data.</text>
</comment>
<protein>
    <submittedName>
        <fullName evidence="2">AAA family ATPase</fullName>
    </submittedName>
</protein>
<dbReference type="Proteomes" id="UP000650466">
    <property type="component" value="Unassembled WGS sequence"/>
</dbReference>
<dbReference type="EMBL" id="JACVVD010000010">
    <property type="protein sequence ID" value="MBD0383245.1"/>
    <property type="molecule type" value="Genomic_DNA"/>
</dbReference>
<dbReference type="PANTHER" id="PTHR33295">
    <property type="entry name" value="ATPASE"/>
    <property type="match status" value="1"/>
</dbReference>
<organism evidence="2 3">
    <name type="scientific">Paenibacillus sedimenti</name>
    <dbReference type="NCBI Taxonomy" id="2770274"/>
    <lineage>
        <taxon>Bacteria</taxon>
        <taxon>Bacillati</taxon>
        <taxon>Bacillota</taxon>
        <taxon>Bacilli</taxon>
        <taxon>Bacillales</taxon>
        <taxon>Paenibacillaceae</taxon>
        <taxon>Paenibacillus</taxon>
    </lineage>
</organism>
<dbReference type="SUPFAM" id="SSF52540">
    <property type="entry name" value="P-loop containing nucleoside triphosphate hydrolases"/>
    <property type="match status" value="1"/>
</dbReference>
<proteinExistence type="predicted"/>
<dbReference type="AlphaFoldDB" id="A0A926QL55"/>
<accession>A0A926QL55</accession>
<reference evidence="2" key="1">
    <citation type="submission" date="2020-09" db="EMBL/GenBank/DDBJ databases">
        <title>Draft Genome Sequence of Paenibacillus sp. WST5.</title>
        <authorList>
            <person name="Bao Z."/>
        </authorList>
    </citation>
    <scope>NUCLEOTIDE SEQUENCE</scope>
    <source>
        <strain evidence="2">WST5</strain>
    </source>
</reference>
<dbReference type="Pfam" id="PF13173">
    <property type="entry name" value="AAA_14"/>
    <property type="match status" value="1"/>
</dbReference>
<name>A0A926QL55_9BACL</name>
<sequence>MLIGYNPWWNTGQVPKEFTRPVKRLGFYEARKIFNHPSIRRKIILSGPRRVGKTTIMYQMIEEQLKSSASKSIIYVSFDHPMLKLCDTGQILEVFQNNIASEHDQVYLFFDEIQYASEWDAWLKMLYDQHPNYKIMATGSASPILAAKATESGVGRWTQIRIPFRQQGIREHNVE</sequence>
<gene>
    <name evidence="2" type="ORF">ICC18_24350</name>
</gene>
<feature type="domain" description="AAA" evidence="1">
    <location>
        <begin position="42"/>
        <end position="162"/>
    </location>
</feature>
<keyword evidence="3" id="KW-1185">Reference proteome</keyword>